<reference evidence="2" key="1">
    <citation type="submission" date="2018-03" db="EMBL/GenBank/DDBJ databases">
        <authorList>
            <person name="Nunes O.C."/>
            <person name="Lopes A.R."/>
            <person name="Froufe H."/>
            <person name="Munoz-Merida A."/>
            <person name="Barroso C."/>
            <person name="Egas C."/>
        </authorList>
    </citation>
    <scope>NUCLEOTIDE SEQUENCE</scope>
    <source>
        <strain evidence="2">ON4</strain>
    </source>
</reference>
<dbReference type="PANTHER" id="PTHR43293">
    <property type="entry name" value="ACETATE COA-TRANSFERASE YDIF"/>
    <property type="match status" value="1"/>
</dbReference>
<gene>
    <name evidence="2" type="ORF">C7K25_09670</name>
</gene>
<dbReference type="Gene3D" id="3.30.30.40">
    <property type="match status" value="1"/>
</dbReference>
<comment type="caution">
    <text evidence="2">The sequence shown here is derived from an EMBL/GenBank/DDBJ whole genome shotgun (WGS) entry which is preliminary data.</text>
</comment>
<dbReference type="EMBL" id="PXVD01000014">
    <property type="protein sequence ID" value="MDJ1371631.1"/>
    <property type="molecule type" value="Genomic_DNA"/>
</dbReference>
<dbReference type="InterPro" id="IPR037171">
    <property type="entry name" value="NagB/RpiA_transferase-like"/>
</dbReference>
<evidence type="ECO:0000256" key="1">
    <source>
        <dbReference type="ARBA" id="ARBA00007047"/>
    </source>
</evidence>
<dbReference type="PANTHER" id="PTHR43293:SF3">
    <property type="entry name" value="CHOLESTEROL RING-CLEAVING HYDROLASE IPDB SUBUNIT"/>
    <property type="match status" value="1"/>
</dbReference>
<reference evidence="2" key="2">
    <citation type="journal article" date="2022" name="Sci. Rep.">
        <title>In silico prediction of the enzymes involved in the degradation of the herbicide molinate by Gulosibacter molinativorax ON4T.</title>
        <authorList>
            <person name="Lopes A.R."/>
            <person name="Bunin E."/>
            <person name="Viana A.T."/>
            <person name="Froufe H."/>
            <person name="Munoz-Merida A."/>
            <person name="Pinho D."/>
            <person name="Figueiredo J."/>
            <person name="Barroso C."/>
            <person name="Vaz-Moreira I."/>
            <person name="Bellanger X."/>
            <person name="Egas C."/>
            <person name="Nunes O.C."/>
        </authorList>
    </citation>
    <scope>NUCLEOTIDE SEQUENCE</scope>
    <source>
        <strain evidence="2">ON4</strain>
    </source>
</reference>
<proteinExistence type="inferred from homology"/>
<dbReference type="SMART" id="SM00882">
    <property type="entry name" value="CoA_trans"/>
    <property type="match status" value="1"/>
</dbReference>
<evidence type="ECO:0000313" key="2">
    <source>
        <dbReference type="EMBL" id="MDJ1371631.1"/>
    </source>
</evidence>
<name>A0ABT7C8T8_9MICO</name>
<comment type="similarity">
    <text evidence="1">Belongs to the 3-oxoacid CoA-transferase subunit B family.</text>
</comment>
<evidence type="ECO:0000313" key="3">
    <source>
        <dbReference type="Proteomes" id="UP001170379"/>
    </source>
</evidence>
<dbReference type="GO" id="GO:0016740">
    <property type="term" value="F:transferase activity"/>
    <property type="evidence" value="ECO:0007669"/>
    <property type="project" value="UniProtKB-KW"/>
</dbReference>
<organism evidence="2 3">
    <name type="scientific">Gulosibacter molinativorax</name>
    <dbReference type="NCBI Taxonomy" id="256821"/>
    <lineage>
        <taxon>Bacteria</taxon>
        <taxon>Bacillati</taxon>
        <taxon>Actinomycetota</taxon>
        <taxon>Actinomycetes</taxon>
        <taxon>Micrococcales</taxon>
        <taxon>Microbacteriaceae</taxon>
        <taxon>Gulosibacter</taxon>
    </lineage>
</organism>
<sequence length="318" mass="35387">MHSDVGSSATRKDTIVDKTTSLHDAIAKYVRPGMTIALEGFGHLVPVAAAHEIIRQRIQGLTLARMSGELFIDQLLAGECLDKIIISFMGNSSAGSLQEVRRRVEKQYPRSLEIEEYSHGGLVARYLAGASKLPFMPTKSYRGSDMVVGHEGIREVIDPFTGESFYAVAPLNPDVSIIHAQRADRHGNVQAWGILGMQQEVAFAGRKVIVTVEEIVDDEVIRSDPNRTIVPATIVDAVVEVPWGSFPSSVQGYYSRDDAFIRQWAELARDHDQIVEWLDTNIHATASYAEWVALQEPQRWRELAVTPQYSQPVNYGSR</sequence>
<dbReference type="InterPro" id="IPR004165">
    <property type="entry name" value="CoA_trans_fam_I"/>
</dbReference>
<keyword evidence="3" id="KW-1185">Reference proteome</keyword>
<dbReference type="SUPFAM" id="SSF100950">
    <property type="entry name" value="NagB/RpiA/CoA transferase-like"/>
    <property type="match status" value="1"/>
</dbReference>
<dbReference type="Pfam" id="PF01144">
    <property type="entry name" value="CoA_trans"/>
    <property type="match status" value="1"/>
</dbReference>
<keyword evidence="2" id="KW-0808">Transferase</keyword>
<protein>
    <submittedName>
        <fullName evidence="2">CoA transferase subunit A</fullName>
    </submittedName>
</protein>
<accession>A0ABT7C8T8</accession>
<dbReference type="Gene3D" id="3.40.1080.10">
    <property type="entry name" value="Glutaconate Coenzyme A-transferase"/>
    <property type="match status" value="1"/>
</dbReference>
<dbReference type="Proteomes" id="UP001170379">
    <property type="component" value="Unassembled WGS sequence"/>
</dbReference>